<dbReference type="SUPFAM" id="SSF57184">
    <property type="entry name" value="Growth factor receptor domain"/>
    <property type="match status" value="1"/>
</dbReference>
<dbReference type="SMART" id="SM00211">
    <property type="entry name" value="TY"/>
    <property type="match status" value="1"/>
</dbReference>
<comment type="function">
    <text evidence="1">IGF-binding proteins prolong the half-life of the IGFs and have been shown to either inhibit or stimulate the growth promoting effects of the IGFs on cell culture. They alter the interaction of IGFs with their cell surface receptors.</text>
</comment>
<evidence type="ECO:0000259" key="12">
    <source>
        <dbReference type="PROSITE" id="PS51162"/>
    </source>
</evidence>
<evidence type="ECO:0000256" key="7">
    <source>
        <dbReference type="ARBA" id="ARBA00023157"/>
    </source>
</evidence>
<dbReference type="InterPro" id="IPR022322">
    <property type="entry name" value="IGFBP1"/>
</dbReference>
<keyword evidence="4" id="KW-0964">Secreted</keyword>
<dbReference type="GO" id="GO:0005615">
    <property type="term" value="C:extracellular space"/>
    <property type="evidence" value="ECO:0007669"/>
    <property type="project" value="TreeGrafter"/>
</dbReference>
<dbReference type="Gene3D" id="4.10.800.10">
    <property type="entry name" value="Thyroglobulin type-1"/>
    <property type="match status" value="1"/>
</dbReference>
<comment type="subcellular location">
    <subcellularLocation>
        <location evidence="2">Secreted</location>
    </subcellularLocation>
</comment>
<dbReference type="GO" id="GO:0031994">
    <property type="term" value="F:insulin-like growth factor I binding"/>
    <property type="evidence" value="ECO:0007669"/>
    <property type="project" value="TreeGrafter"/>
</dbReference>
<feature type="domain" description="Thyroglobulin type-1" evidence="12">
    <location>
        <begin position="190"/>
        <end position="268"/>
    </location>
</feature>
<dbReference type="GeneID" id="108268024"/>
<dbReference type="PROSITE" id="PS00222">
    <property type="entry name" value="IGFBP_N_1"/>
    <property type="match status" value="1"/>
</dbReference>
<reference evidence="15" key="2">
    <citation type="submission" date="2025-08" db="UniProtKB">
        <authorList>
            <consortium name="RefSeq"/>
        </authorList>
    </citation>
    <scope>IDENTIFICATION</scope>
    <source>
        <tissue evidence="15">Blood</tissue>
    </source>
</reference>
<dbReference type="InterPro" id="IPR000716">
    <property type="entry name" value="Thyroglobulin_1"/>
</dbReference>
<evidence type="ECO:0000256" key="10">
    <source>
        <dbReference type="PROSITE-ProRule" id="PRU00500"/>
    </source>
</evidence>
<dbReference type="Pfam" id="PF00219">
    <property type="entry name" value="IGFBP"/>
    <property type="match status" value="1"/>
</dbReference>
<evidence type="ECO:0000256" key="5">
    <source>
        <dbReference type="ARBA" id="ARBA00022553"/>
    </source>
</evidence>
<protein>
    <recommendedName>
        <fullName evidence="3">Insulin-like growth factor-binding protein 1</fullName>
    </recommendedName>
</protein>
<name>A0A2D0RC81_ICTPU</name>
<dbReference type="InterPro" id="IPR017891">
    <property type="entry name" value="Insulin_GF-bd_Cys-rich_CS"/>
</dbReference>
<evidence type="ECO:0000256" key="9">
    <source>
        <dbReference type="ARBA" id="ARBA00049694"/>
    </source>
</evidence>
<dbReference type="PROSITE" id="PS00484">
    <property type="entry name" value="THYROGLOBULIN_1_1"/>
    <property type="match status" value="1"/>
</dbReference>
<dbReference type="SUPFAM" id="SSF57610">
    <property type="entry name" value="Thyroglobulin type-1 domain"/>
    <property type="match status" value="1"/>
</dbReference>
<dbReference type="RefSeq" id="XP_017328149.1">
    <property type="nucleotide sequence ID" value="XM_017472660.3"/>
</dbReference>
<dbReference type="InterPro" id="IPR036857">
    <property type="entry name" value="Thyroglobulin_1_sf"/>
</dbReference>
<dbReference type="PANTHER" id="PTHR11551:SF28">
    <property type="entry name" value="INSULIN-LIKE GROWTH FACTOR-BINDING PROTEIN 1"/>
    <property type="match status" value="1"/>
</dbReference>
<dbReference type="CTD" id="793907"/>
<proteinExistence type="predicted"/>
<evidence type="ECO:0000256" key="4">
    <source>
        <dbReference type="ARBA" id="ARBA00022525"/>
    </source>
</evidence>
<feature type="domain" description="IGFBP N-terminal" evidence="13">
    <location>
        <begin position="30"/>
        <end position="111"/>
    </location>
</feature>
<feature type="signal peptide" evidence="11">
    <location>
        <begin position="1"/>
        <end position="23"/>
    </location>
</feature>
<dbReference type="FunFam" id="4.10.800.10:FF:000002">
    <property type="entry name" value="Insulin-like growth factor-binding protein 2"/>
    <property type="match status" value="1"/>
</dbReference>
<dbReference type="KEGG" id="ipu:108268024"/>
<dbReference type="PROSITE" id="PS51162">
    <property type="entry name" value="THYROGLOBULIN_1_2"/>
    <property type="match status" value="1"/>
</dbReference>
<dbReference type="PRINTS" id="PR01977">
    <property type="entry name" value="IGFBPFAMILY1"/>
</dbReference>
<keyword evidence="8" id="KW-0340">Growth factor binding</keyword>
<evidence type="ECO:0000259" key="13">
    <source>
        <dbReference type="PROSITE" id="PS51323"/>
    </source>
</evidence>
<dbReference type="OrthoDB" id="9926277at2759"/>
<dbReference type="GO" id="GO:0031995">
    <property type="term" value="F:insulin-like growth factor II binding"/>
    <property type="evidence" value="ECO:0007669"/>
    <property type="project" value="TreeGrafter"/>
</dbReference>
<keyword evidence="11" id="KW-0732">Signal</keyword>
<comment type="subunit">
    <text evidence="9">Binds equally well IGF1 and IGF2. Interacts with integrin ITGA5:ITGB1. Interacts with VHL; this interaction inhibits HIF1A degradation.</text>
</comment>
<evidence type="ECO:0000256" key="1">
    <source>
        <dbReference type="ARBA" id="ARBA00003811"/>
    </source>
</evidence>
<keyword evidence="14" id="KW-1185">Reference proteome</keyword>
<keyword evidence="6" id="KW-0341">Growth regulation</keyword>
<evidence type="ECO:0000256" key="3">
    <source>
        <dbReference type="ARBA" id="ARBA00013675"/>
    </source>
</evidence>
<dbReference type="InterPro" id="IPR022321">
    <property type="entry name" value="IGFBP_1-6_chordata"/>
</dbReference>
<dbReference type="CDD" id="cd00191">
    <property type="entry name" value="TY"/>
    <property type="match status" value="1"/>
</dbReference>
<dbReference type="InterPro" id="IPR000867">
    <property type="entry name" value="IGFBP-like"/>
</dbReference>
<reference evidence="14" key="1">
    <citation type="journal article" date="2016" name="Nat. Commun.">
        <title>The channel catfish genome sequence provides insights into the evolution of scale formation in teleosts.</title>
        <authorList>
            <person name="Liu Z."/>
            <person name="Liu S."/>
            <person name="Yao J."/>
            <person name="Bao L."/>
            <person name="Zhang J."/>
            <person name="Li Y."/>
            <person name="Jiang C."/>
            <person name="Sun L."/>
            <person name="Wang R."/>
            <person name="Zhang Y."/>
            <person name="Zhou T."/>
            <person name="Zeng Q."/>
            <person name="Fu Q."/>
            <person name="Gao S."/>
            <person name="Li N."/>
            <person name="Koren S."/>
            <person name="Jiang Y."/>
            <person name="Zimin A."/>
            <person name="Xu P."/>
            <person name="Phillippy A.M."/>
            <person name="Geng X."/>
            <person name="Song L."/>
            <person name="Sun F."/>
            <person name="Li C."/>
            <person name="Wang X."/>
            <person name="Chen A."/>
            <person name="Jin Y."/>
            <person name="Yuan Z."/>
            <person name="Yang Y."/>
            <person name="Tan S."/>
            <person name="Peatman E."/>
            <person name="Lu J."/>
            <person name="Qin Z."/>
            <person name="Dunham R."/>
            <person name="Li Z."/>
            <person name="Sonstegard T."/>
            <person name="Feng J."/>
            <person name="Danzmann R.G."/>
            <person name="Schroeder S."/>
            <person name="Scheffler B."/>
            <person name="Duke M.V."/>
            <person name="Ballard L."/>
            <person name="Kucuktas H."/>
            <person name="Kaltenboeck L."/>
            <person name="Liu H."/>
            <person name="Armbruster J."/>
            <person name="Xie Y."/>
            <person name="Kirby M.L."/>
            <person name="Tian Y."/>
            <person name="Flanagan M.E."/>
            <person name="Mu W."/>
            <person name="Waldbieser G.C."/>
        </authorList>
    </citation>
    <scope>NUCLEOTIDE SEQUENCE [LARGE SCALE GENOMIC DNA]</scope>
    <source>
        <strain evidence="14">SDA103</strain>
    </source>
</reference>
<sequence length="274" mass="29607">MRGLVLISTLGFILILIPAPAEQSPVPELVPIRCAPCTPEKLSACPAAPSGCRELMKEPGCGCCMTCALPEGALCGVYTAHCGTGLRCTPKEDDPQPLHSLTRGQALCTVDRSAQGASLLSTAEPPYLDQREAEKLHDLMLNHNRLLTEESGEHGFSLHQLLGLDKAGDPEAHESIRAKVNAIRKKLVELGPCHTELHSALDRIMASQHALGEKFTTFYLPNCDTNGFYKTKQCETSLVGQAARCWCVSAWNGKRITGSSDVPVDALCHQEITH</sequence>
<feature type="chain" id="PRO_5012767996" description="Insulin-like growth factor-binding protein 1" evidence="11">
    <location>
        <begin position="24"/>
        <end position="274"/>
    </location>
</feature>
<keyword evidence="5" id="KW-0597">Phosphoprotein</keyword>
<evidence type="ECO:0000256" key="11">
    <source>
        <dbReference type="SAM" id="SignalP"/>
    </source>
</evidence>
<dbReference type="AlphaFoldDB" id="A0A2D0RC81"/>
<keyword evidence="7" id="KW-1015">Disulfide bond</keyword>
<evidence type="ECO:0000313" key="15">
    <source>
        <dbReference type="RefSeq" id="XP_017328149.1"/>
    </source>
</evidence>
<evidence type="ECO:0000256" key="8">
    <source>
        <dbReference type="ARBA" id="ARBA00023183"/>
    </source>
</evidence>
<organism evidence="14 15">
    <name type="scientific">Ictalurus punctatus</name>
    <name type="common">Channel catfish</name>
    <name type="synonym">Silurus punctatus</name>
    <dbReference type="NCBI Taxonomy" id="7998"/>
    <lineage>
        <taxon>Eukaryota</taxon>
        <taxon>Metazoa</taxon>
        <taxon>Chordata</taxon>
        <taxon>Craniata</taxon>
        <taxon>Vertebrata</taxon>
        <taxon>Euteleostomi</taxon>
        <taxon>Actinopterygii</taxon>
        <taxon>Neopterygii</taxon>
        <taxon>Teleostei</taxon>
        <taxon>Ostariophysi</taxon>
        <taxon>Siluriformes</taxon>
        <taxon>Ictaluridae</taxon>
        <taxon>Ictalurus</taxon>
    </lineage>
</organism>
<evidence type="ECO:0000256" key="6">
    <source>
        <dbReference type="ARBA" id="ARBA00022604"/>
    </source>
</evidence>
<dbReference type="FunFam" id="4.10.40.20:FF:000001">
    <property type="entry name" value="Insulin-like growth factor binding protein 5"/>
    <property type="match status" value="1"/>
</dbReference>
<dbReference type="PROSITE" id="PS51323">
    <property type="entry name" value="IGFBP_N_2"/>
    <property type="match status" value="1"/>
</dbReference>
<comment type="caution">
    <text evidence="10">Lacks conserved residue(s) required for the propagation of feature annotation.</text>
</comment>
<accession>A0A2D0RC81</accession>
<evidence type="ECO:0000256" key="2">
    <source>
        <dbReference type="ARBA" id="ARBA00004613"/>
    </source>
</evidence>
<dbReference type="GO" id="GO:0048640">
    <property type="term" value="P:negative regulation of developmental growth"/>
    <property type="evidence" value="ECO:0007669"/>
    <property type="project" value="UniProtKB-ARBA"/>
</dbReference>
<gene>
    <name evidence="15" type="primary">igfbp1b</name>
</gene>
<dbReference type="GO" id="GO:0043567">
    <property type="term" value="P:regulation of insulin-like growth factor receptor signaling pathway"/>
    <property type="evidence" value="ECO:0007669"/>
    <property type="project" value="TreeGrafter"/>
</dbReference>
<evidence type="ECO:0000313" key="14">
    <source>
        <dbReference type="Proteomes" id="UP000221080"/>
    </source>
</evidence>
<dbReference type="Proteomes" id="UP000221080">
    <property type="component" value="Chromosome 7"/>
</dbReference>
<dbReference type="Gene3D" id="4.10.40.20">
    <property type="match status" value="1"/>
</dbReference>
<dbReference type="InterPro" id="IPR009030">
    <property type="entry name" value="Growth_fac_rcpt_cys_sf"/>
</dbReference>
<dbReference type="Pfam" id="PF00086">
    <property type="entry name" value="Thyroglobulin_1"/>
    <property type="match status" value="1"/>
</dbReference>
<dbReference type="PANTHER" id="PTHR11551">
    <property type="entry name" value="INSULIN-LIKE GROWTH FACTOR BINDING PROTEIN"/>
    <property type="match status" value="1"/>
</dbReference>
<dbReference type="GO" id="GO:0001525">
    <property type="term" value="P:angiogenesis"/>
    <property type="evidence" value="ECO:0007669"/>
    <property type="project" value="UniProtKB-ARBA"/>
</dbReference>
<dbReference type="SMART" id="SM00121">
    <property type="entry name" value="IB"/>
    <property type="match status" value="1"/>
</dbReference>
<dbReference type="PRINTS" id="PR01976">
    <property type="entry name" value="IGFBPFAMILY"/>
</dbReference>